<evidence type="ECO:0000256" key="2">
    <source>
        <dbReference type="SAM" id="Phobius"/>
    </source>
</evidence>
<evidence type="ECO:0000313" key="4">
    <source>
        <dbReference type="Proteomes" id="UP001150924"/>
    </source>
</evidence>
<evidence type="ECO:0000313" key="3">
    <source>
        <dbReference type="EMBL" id="MCY1011691.1"/>
    </source>
</evidence>
<name>A0A9X3F584_9BACT</name>
<feature type="region of interest" description="Disordered" evidence="1">
    <location>
        <begin position="143"/>
        <end position="193"/>
    </location>
</feature>
<dbReference type="EMBL" id="JAPNKE010000002">
    <property type="protein sequence ID" value="MCY1011691.1"/>
    <property type="molecule type" value="Genomic_DNA"/>
</dbReference>
<evidence type="ECO:0000256" key="1">
    <source>
        <dbReference type="SAM" id="MobiDB-lite"/>
    </source>
</evidence>
<dbReference type="AlphaFoldDB" id="A0A9X3F584"/>
<feature type="compositionally biased region" description="Pro residues" evidence="1">
    <location>
        <begin position="183"/>
        <end position="193"/>
    </location>
</feature>
<comment type="caution">
    <text evidence="3">The sequence shown here is derived from an EMBL/GenBank/DDBJ whole genome shotgun (WGS) entry which is preliminary data.</text>
</comment>
<keyword evidence="4" id="KW-1185">Reference proteome</keyword>
<keyword evidence="2" id="KW-1133">Transmembrane helix</keyword>
<dbReference type="RefSeq" id="WP_267774986.1">
    <property type="nucleotide sequence ID" value="NZ_JAPNKE010000002.1"/>
</dbReference>
<sequence length="193" mass="20704">MTRRLPALLAVALGLAVVLLLARGHRDVGYVRDEGIYFHASRAYADWAVRGLQSPSVLFDRAARDRAFAVNHEHPALMKLAGGLSARLFSAPGPEGQPPEARAPAGLLPLMPEGAAMRLPAQLLAGLGVALLFFAGAGLARSKDMSSETATTLPLRTRPLRPPRPHPLPTCPPGQHRPLRRPTCPPRHSPSPR</sequence>
<protein>
    <submittedName>
        <fullName evidence="3">Uncharacterized protein</fullName>
    </submittedName>
</protein>
<gene>
    <name evidence="3" type="ORF">OV079_40245</name>
</gene>
<dbReference type="Proteomes" id="UP001150924">
    <property type="component" value="Unassembled WGS sequence"/>
</dbReference>
<proteinExistence type="predicted"/>
<feature type="transmembrane region" description="Helical" evidence="2">
    <location>
        <begin position="119"/>
        <end position="140"/>
    </location>
</feature>
<keyword evidence="2" id="KW-0812">Transmembrane</keyword>
<accession>A0A9X3F584</accession>
<organism evidence="3 4">
    <name type="scientific">Nannocystis pusilla</name>
    <dbReference type="NCBI Taxonomy" id="889268"/>
    <lineage>
        <taxon>Bacteria</taxon>
        <taxon>Pseudomonadati</taxon>
        <taxon>Myxococcota</taxon>
        <taxon>Polyangia</taxon>
        <taxon>Nannocystales</taxon>
        <taxon>Nannocystaceae</taxon>
        <taxon>Nannocystis</taxon>
    </lineage>
</organism>
<reference evidence="3" key="1">
    <citation type="submission" date="2022-11" db="EMBL/GenBank/DDBJ databases">
        <title>Minimal conservation of predation-associated metabolite biosynthetic gene clusters underscores biosynthetic potential of Myxococcota including descriptions for ten novel species: Archangium lansinium sp. nov., Myxococcus landrumus sp. nov., Nannocystis bai.</title>
        <authorList>
            <person name="Ahearne A."/>
            <person name="Stevens C."/>
            <person name="Phillips K."/>
        </authorList>
    </citation>
    <scope>NUCLEOTIDE SEQUENCE</scope>
    <source>
        <strain evidence="3">Na p29</strain>
    </source>
</reference>
<keyword evidence="2" id="KW-0472">Membrane</keyword>